<evidence type="ECO:0000256" key="2">
    <source>
        <dbReference type="ARBA" id="ARBA00007977"/>
    </source>
</evidence>
<evidence type="ECO:0000313" key="10">
    <source>
        <dbReference type="Proteomes" id="UP000011529"/>
    </source>
</evidence>
<dbReference type="InterPro" id="IPR018383">
    <property type="entry name" value="UPF0324_pro"/>
</dbReference>
<keyword evidence="6 8" id="KW-0472">Membrane</keyword>
<evidence type="ECO:0000256" key="4">
    <source>
        <dbReference type="ARBA" id="ARBA00022692"/>
    </source>
</evidence>
<evidence type="ECO:0000256" key="6">
    <source>
        <dbReference type="ARBA" id="ARBA00023136"/>
    </source>
</evidence>
<evidence type="ECO:0000313" key="9">
    <source>
        <dbReference type="EMBL" id="EMB13260.1"/>
    </source>
</evidence>
<feature type="transmembrane region" description="Helical" evidence="8">
    <location>
        <begin position="228"/>
        <end position="245"/>
    </location>
</feature>
<feature type="transmembrane region" description="Helical" evidence="8">
    <location>
        <begin position="488"/>
        <end position="505"/>
    </location>
</feature>
<feature type="transmembrane region" description="Helical" evidence="8">
    <location>
        <begin position="283"/>
        <end position="300"/>
    </location>
</feature>
<feature type="transmembrane region" description="Helical" evidence="8">
    <location>
        <begin position="450"/>
        <end position="468"/>
    </location>
</feature>
<feature type="transmembrane region" description="Helical" evidence="8">
    <location>
        <begin position="165"/>
        <end position="186"/>
    </location>
</feature>
<sequence length="549" mass="58638">MNSTSPTPDPTDTARGDDNSNVATPPSRPSLWRDMSTSEDWWAIWCAGLLLAISFAVVWFGQPDNLSELLAASRANDDVTEAAAETVNKPISETPKLMEGAGVSTSEGTVSDDTTETLSASDLASETEAVAEDAVETKEESYEYTSPLKPFLSKPGKWTDNPLDAISSTWTGTLGVFLVIAALFAFANQTRGKSASAFLTAFPFVFLLATLAYWMSGQSVVKAYNLEYALWALLVGLIISNTVGTPDFLRPAISTEFYIKTGLVLLGAEVLMSRLLALGLPGVFVAWLVTPVVLITTYWFGQKVLKIQSKSLNMVISADMSVCGVSAAIATAAACKAKKEELSLSIGLSLGFTVIMMAVMPAVITALGFDPILGGAWLGGTIDSTGAVAAAGAVLGDEALEVAATVKMIQNILIGVTAFCVAIYWVTFVERDASGPKIGISEIWYRFPKFVLGFVAMSILFSFLYSSLTNGPELINAMIGGSTKTLRGWFFCLAFVSIGLETNFRQLLPQLKGGKPLVLYVCGQSLNLILTLVMAYLMFKVVFADTVTP</sequence>
<feature type="compositionally biased region" description="Low complexity" evidence="7">
    <location>
        <begin position="1"/>
        <end position="11"/>
    </location>
</feature>
<dbReference type="Pfam" id="PF03601">
    <property type="entry name" value="Cons_hypoth698"/>
    <property type="match status" value="1"/>
</dbReference>
<accession>M2AA25</accession>
<feature type="transmembrane region" description="Helical" evidence="8">
    <location>
        <begin position="41"/>
        <end position="60"/>
    </location>
</feature>
<feature type="transmembrane region" description="Helical" evidence="8">
    <location>
        <begin position="376"/>
        <end position="396"/>
    </location>
</feature>
<feature type="compositionally biased region" description="Polar residues" evidence="7">
    <location>
        <begin position="103"/>
        <end position="122"/>
    </location>
</feature>
<feature type="transmembrane region" description="Helical" evidence="8">
    <location>
        <begin position="346"/>
        <end position="369"/>
    </location>
</feature>
<dbReference type="RefSeq" id="WP_008662343.1">
    <property type="nucleotide sequence ID" value="NZ_ANMO01000269.1"/>
</dbReference>
<keyword evidence="3" id="KW-1003">Cell membrane</keyword>
<evidence type="ECO:0000256" key="5">
    <source>
        <dbReference type="ARBA" id="ARBA00022989"/>
    </source>
</evidence>
<keyword evidence="4 8" id="KW-0812">Transmembrane</keyword>
<name>M2AA25_9BACT</name>
<feature type="region of interest" description="Disordered" evidence="7">
    <location>
        <begin position="1"/>
        <end position="32"/>
    </location>
</feature>
<comment type="subcellular location">
    <subcellularLocation>
        <location evidence="1">Cell membrane</location>
        <topology evidence="1">Multi-pass membrane protein</topology>
    </subcellularLocation>
</comment>
<dbReference type="EMBL" id="ANMO01000269">
    <property type="protein sequence ID" value="EMB13260.1"/>
    <property type="molecule type" value="Genomic_DNA"/>
</dbReference>
<dbReference type="AlphaFoldDB" id="M2AA25"/>
<dbReference type="Proteomes" id="UP000011529">
    <property type="component" value="Unassembled WGS sequence"/>
</dbReference>
<protein>
    <submittedName>
        <fullName evidence="9">Protein belonging to Uncharacterized protein family UPF0324</fullName>
    </submittedName>
</protein>
<keyword evidence="10" id="KW-1185">Reference proteome</keyword>
<organism evidence="9 10">
    <name type="scientific">Rhodopirellula europaea 6C</name>
    <dbReference type="NCBI Taxonomy" id="1263867"/>
    <lineage>
        <taxon>Bacteria</taxon>
        <taxon>Pseudomonadati</taxon>
        <taxon>Planctomycetota</taxon>
        <taxon>Planctomycetia</taxon>
        <taxon>Pirellulales</taxon>
        <taxon>Pirellulaceae</taxon>
        <taxon>Rhodopirellula</taxon>
    </lineage>
</organism>
<feature type="transmembrane region" description="Helical" evidence="8">
    <location>
        <begin position="312"/>
        <end position="334"/>
    </location>
</feature>
<feature type="region of interest" description="Disordered" evidence="7">
    <location>
        <begin position="99"/>
        <end position="123"/>
    </location>
</feature>
<dbReference type="PATRIC" id="fig|1263867.3.peg.6408"/>
<keyword evidence="5 8" id="KW-1133">Transmembrane helix</keyword>
<feature type="transmembrane region" description="Helical" evidence="8">
    <location>
        <begin position="198"/>
        <end position="216"/>
    </location>
</feature>
<dbReference type="GO" id="GO:0005886">
    <property type="term" value="C:plasma membrane"/>
    <property type="evidence" value="ECO:0007669"/>
    <property type="project" value="UniProtKB-SubCell"/>
</dbReference>
<evidence type="ECO:0000256" key="3">
    <source>
        <dbReference type="ARBA" id="ARBA00022475"/>
    </source>
</evidence>
<evidence type="ECO:0000256" key="7">
    <source>
        <dbReference type="SAM" id="MobiDB-lite"/>
    </source>
</evidence>
<feature type="transmembrane region" description="Helical" evidence="8">
    <location>
        <begin position="517"/>
        <end position="539"/>
    </location>
</feature>
<evidence type="ECO:0000256" key="8">
    <source>
        <dbReference type="SAM" id="Phobius"/>
    </source>
</evidence>
<proteinExistence type="inferred from homology"/>
<comment type="similarity">
    <text evidence="2">Belongs to the UPF0324 family.</text>
</comment>
<feature type="transmembrane region" description="Helical" evidence="8">
    <location>
        <begin position="408"/>
        <end position="429"/>
    </location>
</feature>
<comment type="caution">
    <text evidence="9">The sequence shown here is derived from an EMBL/GenBank/DDBJ whole genome shotgun (WGS) entry which is preliminary data.</text>
</comment>
<dbReference type="PANTHER" id="PTHR30106:SF1">
    <property type="entry name" value="UPF0324 MEMBRANE PROTEIN FN0533"/>
    <property type="match status" value="1"/>
</dbReference>
<reference evidence="9" key="2">
    <citation type="journal article" date="2013" name="Mar. Genomics">
        <title>Expression of sulfatases in Rhodopirellula baltica and the diversity of sulfatases in the genus Rhodopirellula.</title>
        <authorList>
            <person name="Wegner C.E."/>
            <person name="Richter-Heitmann T."/>
            <person name="Klindworth A."/>
            <person name="Klockow C."/>
            <person name="Richter M."/>
            <person name="Achstetter T."/>
            <person name="Glockner F.O."/>
            <person name="Harder J."/>
        </authorList>
    </citation>
    <scope>NUCLEOTIDE SEQUENCE [LARGE SCALE GENOMIC DNA]</scope>
    <source>
        <strain evidence="9">6C</strain>
    </source>
</reference>
<dbReference type="PANTHER" id="PTHR30106">
    <property type="entry name" value="INNER MEMBRANE PROTEIN YEIH-RELATED"/>
    <property type="match status" value="1"/>
</dbReference>
<evidence type="ECO:0000256" key="1">
    <source>
        <dbReference type="ARBA" id="ARBA00004651"/>
    </source>
</evidence>
<gene>
    <name evidence="9" type="ORF">RE6C_05980</name>
</gene>
<reference evidence="9" key="1">
    <citation type="submission" date="2012-11" db="EMBL/GenBank/DDBJ databases">
        <title>Permanent draft genomes of Rhodopirellula europaea strain SH398 and 6C.</title>
        <authorList>
            <person name="Richter M."/>
            <person name="Richter-Heitmann T."/>
            <person name="Frank C."/>
            <person name="Harder J."/>
            <person name="Glockner F.O."/>
        </authorList>
    </citation>
    <scope>NUCLEOTIDE SEQUENCE</scope>
    <source>
        <strain evidence="9">6C</strain>
    </source>
</reference>